<organism evidence="1 2">
    <name type="scientific">Neolentinus lepideus HHB14362 ss-1</name>
    <dbReference type="NCBI Taxonomy" id="1314782"/>
    <lineage>
        <taxon>Eukaryota</taxon>
        <taxon>Fungi</taxon>
        <taxon>Dikarya</taxon>
        <taxon>Basidiomycota</taxon>
        <taxon>Agaricomycotina</taxon>
        <taxon>Agaricomycetes</taxon>
        <taxon>Gloeophyllales</taxon>
        <taxon>Gloeophyllaceae</taxon>
        <taxon>Neolentinus</taxon>
    </lineage>
</organism>
<dbReference type="AlphaFoldDB" id="A0A165S6U5"/>
<evidence type="ECO:0000313" key="1">
    <source>
        <dbReference type="EMBL" id="KZT24746.1"/>
    </source>
</evidence>
<dbReference type="OrthoDB" id="10261556at2759"/>
<keyword evidence="2" id="KW-1185">Reference proteome</keyword>
<dbReference type="EMBL" id="KV425576">
    <property type="protein sequence ID" value="KZT24746.1"/>
    <property type="molecule type" value="Genomic_DNA"/>
</dbReference>
<accession>A0A165S6U5</accession>
<dbReference type="InParanoid" id="A0A165S6U5"/>
<sequence>MTGFNVPTICINEDTLNDKMLWKQLGTHQGHLPHFAKLLQSHAFARLILYVHVDEAHNLSTMGLPCYGEKPFRPTYGQVG</sequence>
<dbReference type="Proteomes" id="UP000076761">
    <property type="component" value="Unassembled WGS sequence"/>
</dbReference>
<name>A0A165S6U5_9AGAM</name>
<evidence type="ECO:0000313" key="2">
    <source>
        <dbReference type="Proteomes" id="UP000076761"/>
    </source>
</evidence>
<dbReference type="STRING" id="1314782.A0A165S6U5"/>
<gene>
    <name evidence="1" type="ORF">NEOLEDRAFT_1066959</name>
</gene>
<protein>
    <submittedName>
        <fullName evidence="1">Uncharacterized protein</fullName>
    </submittedName>
</protein>
<proteinExistence type="predicted"/>
<reference evidence="1 2" key="1">
    <citation type="journal article" date="2016" name="Mol. Biol. Evol.">
        <title>Comparative Genomics of Early-Diverging Mushroom-Forming Fungi Provides Insights into the Origins of Lignocellulose Decay Capabilities.</title>
        <authorList>
            <person name="Nagy L.G."/>
            <person name="Riley R."/>
            <person name="Tritt A."/>
            <person name="Adam C."/>
            <person name="Daum C."/>
            <person name="Floudas D."/>
            <person name="Sun H."/>
            <person name="Yadav J.S."/>
            <person name="Pangilinan J."/>
            <person name="Larsson K.H."/>
            <person name="Matsuura K."/>
            <person name="Barry K."/>
            <person name="Labutti K."/>
            <person name="Kuo R."/>
            <person name="Ohm R.A."/>
            <person name="Bhattacharya S.S."/>
            <person name="Shirouzu T."/>
            <person name="Yoshinaga Y."/>
            <person name="Martin F.M."/>
            <person name="Grigoriev I.V."/>
            <person name="Hibbett D.S."/>
        </authorList>
    </citation>
    <scope>NUCLEOTIDE SEQUENCE [LARGE SCALE GENOMIC DNA]</scope>
    <source>
        <strain evidence="1 2">HHB14362 ss-1</strain>
    </source>
</reference>